<dbReference type="Pfam" id="PF00939">
    <property type="entry name" value="Na_sulph_symp"/>
    <property type="match status" value="1"/>
</dbReference>
<name>A0A7R8UMM4_HERIL</name>
<dbReference type="PANTHER" id="PTHR10283:SF82">
    <property type="entry name" value="SOLUTE CARRIER FAMILY 13 MEMBER 2"/>
    <property type="match status" value="1"/>
</dbReference>
<keyword evidence="9" id="KW-1185">Reference proteome</keyword>
<evidence type="ECO:0000256" key="7">
    <source>
        <dbReference type="SAM" id="Phobius"/>
    </source>
</evidence>
<evidence type="ECO:0000313" key="8">
    <source>
        <dbReference type="EMBL" id="CAD7082777.1"/>
    </source>
</evidence>
<keyword evidence="6 7" id="KW-0472">Membrane</keyword>
<dbReference type="InParanoid" id="A0A7R8UMM4"/>
<dbReference type="Proteomes" id="UP000594454">
    <property type="component" value="Chromosome 2"/>
</dbReference>
<accession>A0A7R8UMM4</accession>
<dbReference type="PANTHER" id="PTHR10283">
    <property type="entry name" value="SOLUTE CARRIER FAMILY 13 MEMBER"/>
    <property type="match status" value="1"/>
</dbReference>
<dbReference type="PROSITE" id="PS01271">
    <property type="entry name" value="NA_SULFATE"/>
    <property type="match status" value="1"/>
</dbReference>
<evidence type="ECO:0000256" key="2">
    <source>
        <dbReference type="ARBA" id="ARBA00006772"/>
    </source>
</evidence>
<feature type="transmembrane region" description="Helical" evidence="7">
    <location>
        <begin position="322"/>
        <end position="342"/>
    </location>
</feature>
<evidence type="ECO:0000256" key="6">
    <source>
        <dbReference type="ARBA" id="ARBA00023136"/>
    </source>
</evidence>
<keyword evidence="4 7" id="KW-0812">Transmembrane</keyword>
<dbReference type="GO" id="GO:0015141">
    <property type="term" value="F:succinate transmembrane transporter activity"/>
    <property type="evidence" value="ECO:0007669"/>
    <property type="project" value="TreeGrafter"/>
</dbReference>
<evidence type="ECO:0008006" key="10">
    <source>
        <dbReference type="Google" id="ProtNLM"/>
    </source>
</evidence>
<comment type="similarity">
    <text evidence="2">Belongs to the SLC13A/DASS transporter (TC 2.A.47) family. NADC subfamily.</text>
</comment>
<dbReference type="AlphaFoldDB" id="A0A7R8UMM4"/>
<dbReference type="GO" id="GO:0015137">
    <property type="term" value="F:citrate transmembrane transporter activity"/>
    <property type="evidence" value="ECO:0007669"/>
    <property type="project" value="TreeGrafter"/>
</dbReference>
<dbReference type="InterPro" id="IPR031312">
    <property type="entry name" value="Na/sul_symport_CS"/>
</dbReference>
<evidence type="ECO:0000256" key="5">
    <source>
        <dbReference type="ARBA" id="ARBA00022989"/>
    </source>
</evidence>
<gene>
    <name evidence="8" type="ORF">HERILL_LOCUS5787</name>
</gene>
<feature type="transmembrane region" description="Helical" evidence="7">
    <location>
        <begin position="451"/>
        <end position="469"/>
    </location>
</feature>
<keyword evidence="3" id="KW-0813">Transport</keyword>
<dbReference type="OrthoDB" id="6493944at2759"/>
<keyword evidence="5 7" id="KW-1133">Transmembrane helix</keyword>
<dbReference type="GO" id="GO:0005886">
    <property type="term" value="C:plasma membrane"/>
    <property type="evidence" value="ECO:0007669"/>
    <property type="project" value="TreeGrafter"/>
</dbReference>
<protein>
    <recommendedName>
        <fullName evidence="10">Protein I'm not dead yet</fullName>
    </recommendedName>
</protein>
<reference evidence="8 9" key="1">
    <citation type="submission" date="2020-11" db="EMBL/GenBank/DDBJ databases">
        <authorList>
            <person name="Wallbank WR R."/>
            <person name="Pardo Diaz C."/>
            <person name="Kozak K."/>
            <person name="Martin S."/>
            <person name="Jiggins C."/>
            <person name="Moest M."/>
            <person name="Warren A I."/>
            <person name="Generalovic N T."/>
            <person name="Byers J.R.P. K."/>
            <person name="Montejo-Kovacevich G."/>
            <person name="Yen C E."/>
        </authorList>
    </citation>
    <scope>NUCLEOTIDE SEQUENCE [LARGE SCALE GENOMIC DNA]</scope>
</reference>
<feature type="transmembrane region" description="Helical" evidence="7">
    <location>
        <begin position="21"/>
        <end position="41"/>
    </location>
</feature>
<comment type="subcellular location">
    <subcellularLocation>
        <location evidence="1">Membrane</location>
        <topology evidence="1">Multi-pass membrane protein</topology>
    </subcellularLocation>
</comment>
<evidence type="ECO:0000313" key="9">
    <source>
        <dbReference type="Proteomes" id="UP000594454"/>
    </source>
</evidence>
<evidence type="ECO:0000256" key="3">
    <source>
        <dbReference type="ARBA" id="ARBA00022448"/>
    </source>
</evidence>
<feature type="transmembrane region" description="Helical" evidence="7">
    <location>
        <begin position="363"/>
        <end position="384"/>
    </location>
</feature>
<sequence>MADEEPQQLTGGQKCGLFAKLYWRGIILVVAPLVFLPVLFINPDDQLVSQVNSFDTNRTTMCYFKETNVMFIGGLILALAIEFCNLHNRIALKVISIVGCSQPRLNLGLMSVTMFVSMWISNTAATAMMCPIIVAILEELERQGIGQFYTDKKVDEEAAEDSDEPPNPSRTSVCYFMGAAYASSIGGLGSLIGTGTNLTFKGIYESRFPAAPGIDFPRWTFYNVPPMLAATFLTYLYLQIVFAGMFRPKSQDAKASNVGPAGEEAAKEVIAKRYQDLGPIRSHEIFVAILFILSILLYFSRSPGFFPGWADVIAPKTSIKDATPAIFIVIALFMIPAVWSFFKFCRGGEKLPKKPSTGLITWGFVHTHTPWSLVFLLGGGFALAEGSSSSGMSELLGNALSGLKSLPPLAILFIVLLSIQFLTEFTSNVAIANITLPVLAEMAVVIRIHPLYLMMPAAITASYAFHLPVGTPPNALVAGYANIRTKEMSIAGIGPTIITLLLIWITFPTYGLVIYPEMSKFPPWATKKGNSTSF</sequence>
<feature type="transmembrane region" description="Helical" evidence="7">
    <location>
        <begin position="285"/>
        <end position="302"/>
    </location>
</feature>
<evidence type="ECO:0000256" key="1">
    <source>
        <dbReference type="ARBA" id="ARBA00004141"/>
    </source>
</evidence>
<dbReference type="FunCoup" id="A0A7R8UMM4">
    <property type="interactions" value="194"/>
</dbReference>
<organism evidence="8 9">
    <name type="scientific">Hermetia illucens</name>
    <name type="common">Black soldier fly</name>
    <dbReference type="NCBI Taxonomy" id="343691"/>
    <lineage>
        <taxon>Eukaryota</taxon>
        <taxon>Metazoa</taxon>
        <taxon>Ecdysozoa</taxon>
        <taxon>Arthropoda</taxon>
        <taxon>Hexapoda</taxon>
        <taxon>Insecta</taxon>
        <taxon>Pterygota</taxon>
        <taxon>Neoptera</taxon>
        <taxon>Endopterygota</taxon>
        <taxon>Diptera</taxon>
        <taxon>Brachycera</taxon>
        <taxon>Stratiomyomorpha</taxon>
        <taxon>Stratiomyidae</taxon>
        <taxon>Hermetiinae</taxon>
        <taxon>Hermetia</taxon>
    </lineage>
</organism>
<evidence type="ECO:0000256" key="4">
    <source>
        <dbReference type="ARBA" id="ARBA00022692"/>
    </source>
</evidence>
<dbReference type="InterPro" id="IPR001898">
    <property type="entry name" value="SLC13A/DASS"/>
</dbReference>
<feature type="transmembrane region" description="Helical" evidence="7">
    <location>
        <begin position="227"/>
        <end position="246"/>
    </location>
</feature>
<feature type="transmembrane region" description="Helical" evidence="7">
    <location>
        <begin position="107"/>
        <end position="137"/>
    </location>
</feature>
<feature type="transmembrane region" description="Helical" evidence="7">
    <location>
        <begin position="489"/>
        <end position="513"/>
    </location>
</feature>
<feature type="transmembrane region" description="Helical" evidence="7">
    <location>
        <begin position="410"/>
        <end position="439"/>
    </location>
</feature>
<proteinExistence type="inferred from homology"/>
<dbReference type="EMBL" id="LR899010">
    <property type="protein sequence ID" value="CAD7082777.1"/>
    <property type="molecule type" value="Genomic_DNA"/>
</dbReference>